<keyword evidence="4" id="KW-0243">Dynein</keyword>
<dbReference type="PROSITE" id="PS50245">
    <property type="entry name" value="CAP_GLY_2"/>
    <property type="match status" value="1"/>
</dbReference>
<evidence type="ECO:0000313" key="10">
    <source>
        <dbReference type="EMBL" id="JAS29164.1"/>
    </source>
</evidence>
<evidence type="ECO:0000259" key="8">
    <source>
        <dbReference type="PROSITE" id="PS50245"/>
    </source>
</evidence>
<organism evidence="10">
    <name type="scientific">Clastoptera arizonana</name>
    <name type="common">Arizona spittle bug</name>
    <dbReference type="NCBI Taxonomy" id="38151"/>
    <lineage>
        <taxon>Eukaryota</taxon>
        <taxon>Metazoa</taxon>
        <taxon>Ecdysozoa</taxon>
        <taxon>Arthropoda</taxon>
        <taxon>Hexapoda</taxon>
        <taxon>Insecta</taxon>
        <taxon>Pterygota</taxon>
        <taxon>Neoptera</taxon>
        <taxon>Paraneoptera</taxon>
        <taxon>Hemiptera</taxon>
        <taxon>Auchenorrhyncha</taxon>
        <taxon>Cercopoidea</taxon>
        <taxon>Clastopteridae</taxon>
        <taxon>Clastoptera</taxon>
    </lineage>
</organism>
<feature type="compositionally biased region" description="Polar residues" evidence="7">
    <location>
        <begin position="157"/>
        <end position="167"/>
    </location>
</feature>
<dbReference type="EMBL" id="GEDC01008134">
    <property type="protein sequence ID" value="JAS29164.1"/>
    <property type="molecule type" value="Transcribed_RNA"/>
</dbReference>
<evidence type="ECO:0000256" key="1">
    <source>
        <dbReference type="ARBA" id="ARBA00004186"/>
    </source>
</evidence>
<proteinExistence type="predicted"/>
<feature type="non-terminal residue" evidence="10">
    <location>
        <position position="1"/>
    </location>
</feature>
<keyword evidence="5" id="KW-0175">Coiled coil</keyword>
<evidence type="ECO:0000256" key="4">
    <source>
        <dbReference type="ARBA" id="ARBA00023017"/>
    </source>
</evidence>
<dbReference type="SUPFAM" id="SSF74924">
    <property type="entry name" value="Cap-Gly domain"/>
    <property type="match status" value="1"/>
</dbReference>
<evidence type="ECO:0000313" key="9">
    <source>
        <dbReference type="EMBL" id="JAS28976.1"/>
    </source>
</evidence>
<evidence type="ECO:0000256" key="5">
    <source>
        <dbReference type="ARBA" id="ARBA00023054"/>
    </source>
</evidence>
<feature type="region of interest" description="Disordered" evidence="7">
    <location>
        <begin position="1"/>
        <end position="98"/>
    </location>
</feature>
<dbReference type="InterPro" id="IPR000938">
    <property type="entry name" value="CAP-Gly_domain"/>
</dbReference>
<keyword evidence="3" id="KW-0493">Microtubule</keyword>
<evidence type="ECO:0000256" key="2">
    <source>
        <dbReference type="ARBA" id="ARBA00022490"/>
    </source>
</evidence>
<feature type="region of interest" description="Disordered" evidence="7">
    <location>
        <begin position="136"/>
        <end position="223"/>
    </location>
</feature>
<feature type="compositionally biased region" description="Polar residues" evidence="7">
    <location>
        <begin position="54"/>
        <end position="80"/>
    </location>
</feature>
<dbReference type="FunFam" id="2.30.30.190:FF:000014">
    <property type="entry name" value="Uncharacterized protein, isoform E"/>
    <property type="match status" value="1"/>
</dbReference>
<dbReference type="InterPro" id="IPR036859">
    <property type="entry name" value="CAP-Gly_dom_sf"/>
</dbReference>
<dbReference type="EMBL" id="GEDC01008322">
    <property type="protein sequence ID" value="JAS28976.1"/>
    <property type="molecule type" value="Transcribed_RNA"/>
</dbReference>
<dbReference type="GO" id="GO:0005874">
    <property type="term" value="C:microtubule"/>
    <property type="evidence" value="ECO:0007669"/>
    <property type="project" value="UniProtKB-KW"/>
</dbReference>
<keyword evidence="6" id="KW-0206">Cytoskeleton</keyword>
<keyword evidence="2" id="KW-0963">Cytoplasm</keyword>
<dbReference type="GO" id="GO:0030286">
    <property type="term" value="C:dynein complex"/>
    <property type="evidence" value="ECO:0007669"/>
    <property type="project" value="UniProtKB-KW"/>
</dbReference>
<dbReference type="Pfam" id="PF01302">
    <property type="entry name" value="CAP_GLY"/>
    <property type="match status" value="1"/>
</dbReference>
<feature type="compositionally biased region" description="Low complexity" evidence="7">
    <location>
        <begin position="81"/>
        <end position="98"/>
    </location>
</feature>
<dbReference type="GO" id="GO:0000132">
    <property type="term" value="P:establishment of mitotic spindle orientation"/>
    <property type="evidence" value="ECO:0007669"/>
    <property type="project" value="TreeGrafter"/>
</dbReference>
<dbReference type="AlphaFoldDB" id="A0A1B6DU12"/>
<dbReference type="PANTHER" id="PTHR18916:SF6">
    <property type="entry name" value="DYNACTIN SUBUNIT 1"/>
    <property type="match status" value="1"/>
</dbReference>
<reference evidence="10" key="1">
    <citation type="submission" date="2015-12" db="EMBL/GenBank/DDBJ databases">
        <title>De novo transcriptome assembly of four potential Pierce s Disease insect vectors from Arizona vineyards.</title>
        <authorList>
            <person name="Tassone E.E."/>
        </authorList>
    </citation>
    <scope>NUCLEOTIDE SEQUENCE</scope>
</reference>
<dbReference type="GO" id="GO:0005819">
    <property type="term" value="C:spindle"/>
    <property type="evidence" value="ECO:0007669"/>
    <property type="project" value="UniProtKB-SubCell"/>
</dbReference>
<dbReference type="Gene3D" id="2.30.30.190">
    <property type="entry name" value="CAP Gly-rich-like domain"/>
    <property type="match status" value="1"/>
</dbReference>
<evidence type="ECO:0000256" key="7">
    <source>
        <dbReference type="SAM" id="MobiDB-lite"/>
    </source>
</evidence>
<accession>A0A1B6DU12</accession>
<feature type="region of interest" description="Disordered" evidence="7">
    <location>
        <begin position="351"/>
        <end position="400"/>
    </location>
</feature>
<comment type="subcellular location">
    <subcellularLocation>
        <location evidence="1">Cytoplasm</location>
        <location evidence="1">Cytoskeleton</location>
        <location evidence="1">Spindle</location>
    </subcellularLocation>
</comment>
<evidence type="ECO:0000256" key="3">
    <source>
        <dbReference type="ARBA" id="ARBA00022701"/>
    </source>
</evidence>
<sequence length="400" mass="43111">HSSLTGQESSSDVSEEEIEADLSSAREMTSHVEEKPLQTSNSDLKLTEIHEVESSTVQSKPVITSSRTLDSLAEYQSTKMGTPSMSSSGYGSQAVSSSNLTNDDVLSLRSISVDETPDVENRGGVLAPEVLEPLKEVETSLNTSNDSEVVEEDRQVDGQNVTNTNGSGEVVSAHSADDESAGESSPSLVNTGLAPGKVVRRRKTSSRSQNSAVRASFPMAKPQVSESKAALKLEQRLNDVTVNGEVSSDERTHTEDENELTGRVVHEEPLPDWICLGESILIRPSNASGVIAFIGPTHFAPGTWIGVDLDAPTGKNDGEVQGVRYFESRQKHGIFIRANKLIQDRRGRALRNMTAPPDSGTMRRSHSRGEGLSTIHRSRSRGEGLSSVGTTGKHTTRYSK</sequence>
<dbReference type="GO" id="GO:0051286">
    <property type="term" value="C:cell tip"/>
    <property type="evidence" value="ECO:0007669"/>
    <property type="project" value="TreeGrafter"/>
</dbReference>
<protein>
    <recommendedName>
        <fullName evidence="8">CAP-Gly domain-containing protein</fullName>
    </recommendedName>
</protein>
<evidence type="ECO:0000256" key="6">
    <source>
        <dbReference type="ARBA" id="ARBA00023212"/>
    </source>
</evidence>
<dbReference type="PANTHER" id="PTHR18916">
    <property type="entry name" value="DYNACTIN 1-RELATED MICROTUBULE-BINDING"/>
    <property type="match status" value="1"/>
</dbReference>
<dbReference type="SMART" id="SM01052">
    <property type="entry name" value="CAP_GLY"/>
    <property type="match status" value="1"/>
</dbReference>
<feature type="domain" description="CAP-Gly" evidence="8">
    <location>
        <begin position="295"/>
        <end position="337"/>
    </location>
</feature>
<feature type="region of interest" description="Disordered" evidence="7">
    <location>
        <begin position="112"/>
        <end position="131"/>
    </location>
</feature>
<gene>
    <name evidence="10" type="ORF">g.41856</name>
    <name evidence="9" type="ORF">g.41857</name>
</gene>
<name>A0A1B6DU12_9HEMI</name>